<evidence type="ECO:0000256" key="5">
    <source>
        <dbReference type="ARBA" id="ARBA00023136"/>
    </source>
</evidence>
<dbReference type="GO" id="GO:0006825">
    <property type="term" value="P:copper ion transport"/>
    <property type="evidence" value="ECO:0007669"/>
    <property type="project" value="InterPro"/>
</dbReference>
<feature type="transmembrane region" description="Helical" evidence="6">
    <location>
        <begin position="98"/>
        <end position="120"/>
    </location>
</feature>
<dbReference type="GO" id="GO:0005886">
    <property type="term" value="C:plasma membrane"/>
    <property type="evidence" value="ECO:0007669"/>
    <property type="project" value="UniProtKB-SubCell"/>
</dbReference>
<comment type="subcellular location">
    <subcellularLocation>
        <location evidence="1">Cell membrane</location>
        <topology evidence="1">Multi-pass membrane protein</topology>
    </subcellularLocation>
</comment>
<keyword evidence="5 6" id="KW-0472">Membrane</keyword>
<accession>B3V6H8</accession>
<feature type="transmembrane region" description="Helical" evidence="6">
    <location>
        <begin position="64"/>
        <end position="86"/>
    </location>
</feature>
<feature type="domain" description="Copper resistance protein D" evidence="7">
    <location>
        <begin position="57"/>
        <end position="159"/>
    </location>
</feature>
<sequence length="163" mass="18112">MVDIIQIQTAIVGWIHIYFVIIWLGGAIFINRTLIPKISPKNSTISEEQANKLMQDISERFKKIAFISIIIVALTGITRVLMMNISHKALFETNYGTIIMMKASLLAAIIVAGIVLSRIIDKCKTASIEEIRNEQRRIKIISEIIIGLGAVTVLLGVLLRVGI</sequence>
<evidence type="ECO:0000256" key="2">
    <source>
        <dbReference type="ARBA" id="ARBA00022475"/>
    </source>
</evidence>
<keyword evidence="2" id="KW-1003">Cell membrane</keyword>
<feature type="transmembrane region" description="Helical" evidence="6">
    <location>
        <begin position="140"/>
        <end position="161"/>
    </location>
</feature>
<evidence type="ECO:0000256" key="4">
    <source>
        <dbReference type="ARBA" id="ARBA00022989"/>
    </source>
</evidence>
<reference evidence="8" key="1">
    <citation type="journal article" date="2008" name="ISME J.">
        <title>Hindsight in the relative abundance, metabolic potential and genome dynamics of uncultivated marine archaea from comparative metagenomic analyses of bathypelagic plankton of different oceanic regions.</title>
        <authorList>
            <person name="Martin-Cuadrado A.B."/>
            <person name="Rodriguez-Valera F."/>
            <person name="Moreira D."/>
            <person name="Alba J.C."/>
            <person name="Ivars-Martinez E."/>
            <person name="Henn M.R."/>
            <person name="Talla E."/>
            <person name="Lopez-Garcia P."/>
        </authorList>
    </citation>
    <scope>NUCLEOTIDE SEQUENCE</scope>
</reference>
<keyword evidence="4 6" id="KW-1133">Transmembrane helix</keyword>
<evidence type="ECO:0000313" key="8">
    <source>
        <dbReference type="EMBL" id="ACF09902.1"/>
    </source>
</evidence>
<protein>
    <recommendedName>
        <fullName evidence="7">Copper resistance protein D domain-containing protein</fullName>
    </recommendedName>
</protein>
<dbReference type="Pfam" id="PF05425">
    <property type="entry name" value="CopD"/>
    <property type="match status" value="1"/>
</dbReference>
<dbReference type="InterPro" id="IPR008457">
    <property type="entry name" value="Cu-R_CopD_dom"/>
</dbReference>
<reference evidence="8" key="2">
    <citation type="submission" date="2008-05" db="EMBL/GenBank/DDBJ databases">
        <authorList>
            <person name="Martin-Cuadrado A.-B."/>
            <person name="Rodriguez-Valera F."/>
            <person name="Moreira D."/>
            <person name="Alba J.-C."/>
            <person name="Ivars-Martinez E."/>
            <person name="Henn M.R."/>
            <person name="Talla E."/>
            <person name="Lopez-Garcia P."/>
        </authorList>
    </citation>
    <scope>NUCLEOTIDE SEQUENCE</scope>
</reference>
<name>B3V6H8_9ARCH</name>
<dbReference type="AlphaFoldDB" id="B3V6H8"/>
<evidence type="ECO:0000256" key="6">
    <source>
        <dbReference type="SAM" id="Phobius"/>
    </source>
</evidence>
<proteinExistence type="predicted"/>
<dbReference type="EMBL" id="EU686635">
    <property type="protein sequence ID" value="ACF09902.1"/>
    <property type="molecule type" value="Genomic_DNA"/>
</dbReference>
<keyword evidence="3 6" id="KW-0812">Transmembrane</keyword>
<evidence type="ECO:0000256" key="3">
    <source>
        <dbReference type="ARBA" id="ARBA00022692"/>
    </source>
</evidence>
<evidence type="ECO:0000259" key="7">
    <source>
        <dbReference type="Pfam" id="PF05425"/>
    </source>
</evidence>
<dbReference type="PANTHER" id="PTHR34820:SF4">
    <property type="entry name" value="INNER MEMBRANE PROTEIN YEBZ"/>
    <property type="match status" value="1"/>
</dbReference>
<organism evidence="8">
    <name type="scientific">uncultured marine crenarchaeote AD1000-23-H12</name>
    <dbReference type="NCBI Taxonomy" id="526638"/>
    <lineage>
        <taxon>Archaea</taxon>
        <taxon>Nitrososphaerota</taxon>
        <taxon>Nitrososphaeria</taxon>
        <taxon>Nitrosopumilales</taxon>
        <taxon>environmental samples</taxon>
    </lineage>
</organism>
<dbReference type="InterPro" id="IPR032694">
    <property type="entry name" value="CopC/D"/>
</dbReference>
<dbReference type="PANTHER" id="PTHR34820">
    <property type="entry name" value="INNER MEMBRANE PROTEIN YEBZ"/>
    <property type="match status" value="1"/>
</dbReference>
<evidence type="ECO:0000256" key="1">
    <source>
        <dbReference type="ARBA" id="ARBA00004651"/>
    </source>
</evidence>
<feature type="transmembrane region" description="Helical" evidence="6">
    <location>
        <begin position="12"/>
        <end position="31"/>
    </location>
</feature>